<reference evidence="2" key="1">
    <citation type="submission" date="2017-09" db="EMBL/GenBank/DDBJ databases">
        <title>Depth-based differentiation of microbial function through sediment-hosted aquifers and enrichment of novel symbionts in the deep terrestrial subsurface.</title>
        <authorList>
            <person name="Probst A.J."/>
            <person name="Ladd B."/>
            <person name="Jarett J.K."/>
            <person name="Geller-Mcgrath D.E."/>
            <person name="Sieber C.M.K."/>
            <person name="Emerson J.B."/>
            <person name="Anantharaman K."/>
            <person name="Thomas B.C."/>
            <person name="Malmstrom R."/>
            <person name="Stieglmeier M."/>
            <person name="Klingl A."/>
            <person name="Woyke T."/>
            <person name="Ryan C.M."/>
            <person name="Banfield J.F."/>
        </authorList>
    </citation>
    <scope>NUCLEOTIDE SEQUENCE [LARGE SCALE GENOMIC DNA]</scope>
</reference>
<name>A0A2M6WBX0_9BACT</name>
<comment type="caution">
    <text evidence="1">The sequence shown here is derived from an EMBL/GenBank/DDBJ whole genome shotgun (WGS) entry which is preliminary data.</text>
</comment>
<dbReference type="GO" id="GO:0050660">
    <property type="term" value="F:flavin adenine dinucleotide binding"/>
    <property type="evidence" value="ECO:0007669"/>
    <property type="project" value="InterPro"/>
</dbReference>
<evidence type="ECO:0008006" key="3">
    <source>
        <dbReference type="Google" id="ProtNLM"/>
    </source>
</evidence>
<sequence>MKKLDDFINYSAETRKAYETFLHNLGDEHYLANLSGAKKMKTFLSTWLDKYGHNSIARPAMLYFCLENVSLLAAKSIEWTRPGSGYIELSTRYVDMHGKDVYPAHLELKEFGLPEAEVSSLIDLSFKLYRDLQGEDYDGPLPSFFREKYKEIIPEDKLEQGVIGETCDVLGNLLPCSTFSSLGVGASGEALPEIVRHLYLDNTPENQAIAELMIEEAAKVGADQFLRHLDISDWKKVDWEYLTEGAPIEQSWLPDPSAVEQVLYQALVQKQSFAGAKNFTEVVARFKQINKTSFDKLPREFELINAVFNKVMSFRSWRDLHRMGFCMHRRGYVTPEIGCYNYDKPAPPQLKEAFDKLYQANRELFSKMRELNIPLELSQYPLAIGNLIRFTMAGNLRQMEFCNWQRSKPSVNHEVRQIFLWTEK</sequence>
<dbReference type="Gene3D" id="3.30.1360.170">
    <property type="match status" value="2"/>
</dbReference>
<dbReference type="SUPFAM" id="SSF69796">
    <property type="entry name" value="Thymidylate synthase-complementing protein Thy1"/>
    <property type="match status" value="2"/>
</dbReference>
<proteinExistence type="predicted"/>
<dbReference type="AlphaFoldDB" id="A0A2M6WBX0"/>
<evidence type="ECO:0000313" key="1">
    <source>
        <dbReference type="EMBL" id="PIT90300.1"/>
    </source>
</evidence>
<gene>
    <name evidence="1" type="ORF">COU22_02970</name>
</gene>
<organism evidence="1 2">
    <name type="scientific">Candidatus Komeilibacteria bacterium CG10_big_fil_rev_8_21_14_0_10_41_13</name>
    <dbReference type="NCBI Taxonomy" id="1974476"/>
    <lineage>
        <taxon>Bacteria</taxon>
        <taxon>Candidatus Komeiliibacteriota</taxon>
    </lineage>
</organism>
<dbReference type="InterPro" id="IPR003669">
    <property type="entry name" value="Thymidylate_synthase_ThyX"/>
</dbReference>
<accession>A0A2M6WBX0</accession>
<protein>
    <recommendedName>
        <fullName evidence="3">Thymidylate synthase</fullName>
    </recommendedName>
</protein>
<evidence type="ECO:0000313" key="2">
    <source>
        <dbReference type="Proteomes" id="UP000230543"/>
    </source>
</evidence>
<dbReference type="Proteomes" id="UP000230543">
    <property type="component" value="Unassembled WGS sequence"/>
</dbReference>
<dbReference type="InterPro" id="IPR036098">
    <property type="entry name" value="Thymidylate_synthase_ThyX_sf"/>
</dbReference>
<dbReference type="PROSITE" id="PS51331">
    <property type="entry name" value="THYX"/>
    <property type="match status" value="1"/>
</dbReference>
<dbReference type="EMBL" id="PFBO01000107">
    <property type="protein sequence ID" value="PIT90300.1"/>
    <property type="molecule type" value="Genomic_DNA"/>
</dbReference>
<dbReference type="GO" id="GO:0006231">
    <property type="term" value="P:dTMP biosynthetic process"/>
    <property type="evidence" value="ECO:0007669"/>
    <property type="project" value="InterPro"/>
</dbReference>
<dbReference type="Pfam" id="PF02511">
    <property type="entry name" value="Thy1"/>
    <property type="match status" value="1"/>
</dbReference>
<dbReference type="GO" id="GO:0050797">
    <property type="term" value="F:thymidylate synthase (FAD) activity"/>
    <property type="evidence" value="ECO:0007669"/>
    <property type="project" value="InterPro"/>
</dbReference>
<feature type="non-terminal residue" evidence="1">
    <location>
        <position position="424"/>
    </location>
</feature>